<dbReference type="EMBL" id="CP047166">
    <property type="protein sequence ID" value="QRF64898.1"/>
    <property type="molecule type" value="Genomic_DNA"/>
</dbReference>
<dbReference type="InterPro" id="IPR002035">
    <property type="entry name" value="VWF_A"/>
</dbReference>
<sequence length="294" mass="30726">MSLLRPEWLLALPLLAVAGWLLHRQRGGLGGWDRVADPRLLQAMTALGRVERRGSAVGLLAVLACAGVTVLALTGPAVERRDALSFRNLDGAVFVLDASPSMTGGAGWQAMQVAARYGVASLGTRPGGLVVFAGDAYVASDLTADLRQLGQTLSLIDADTVPDPGTRPERGLALALRMLDEAEVLAGDVIFLTDGAGLGAATLEQAAAIAGRGARLTLVTPGPPAPEALTHAEVGRGQALAATDPEALARWLGDDARQDLVQQDFPLLFSRDLGRWLLVLAMAPLLLLFRRGAP</sequence>
<keyword evidence="4" id="KW-1185">Reference proteome</keyword>
<dbReference type="Gene3D" id="3.40.50.410">
    <property type="entry name" value="von Willebrand factor, type A domain"/>
    <property type="match status" value="1"/>
</dbReference>
<keyword evidence="1" id="KW-0472">Membrane</keyword>
<evidence type="ECO:0000313" key="4">
    <source>
        <dbReference type="Proteomes" id="UP000596387"/>
    </source>
</evidence>
<dbReference type="RefSeq" id="WP_052260045.1">
    <property type="nucleotide sequence ID" value="NZ_CP047166.1"/>
</dbReference>
<dbReference type="SUPFAM" id="SSF53300">
    <property type="entry name" value="vWA-like"/>
    <property type="match status" value="1"/>
</dbReference>
<name>A0ABX7F5D1_9RHOB</name>
<keyword evidence="1" id="KW-0812">Transmembrane</keyword>
<evidence type="ECO:0000313" key="3">
    <source>
        <dbReference type="EMBL" id="QRF64898.1"/>
    </source>
</evidence>
<protein>
    <submittedName>
        <fullName evidence="3">VWA domain-containing protein</fullName>
    </submittedName>
</protein>
<gene>
    <name evidence="3" type="ORF">GQA70_00370</name>
</gene>
<accession>A0ABX7F5D1</accession>
<keyword evidence="1" id="KW-1133">Transmembrane helix</keyword>
<reference evidence="3 4" key="1">
    <citation type="submission" date="2019-12" db="EMBL/GenBank/DDBJ databases">
        <title>Complete Genome Sequence of a Quorum-Sensing Bacterium,Rhodobacteraceae bacterium C31, Isolated from a marine microalgae symbiotic bacteria.</title>
        <authorList>
            <person name="Zhang Y."/>
        </authorList>
    </citation>
    <scope>NUCLEOTIDE SEQUENCE [LARGE SCALE GENOMIC DNA]</scope>
    <source>
        <strain evidence="3 4">C31</strain>
    </source>
</reference>
<dbReference type="Pfam" id="PF13519">
    <property type="entry name" value="VWA_2"/>
    <property type="match status" value="1"/>
</dbReference>
<evidence type="ECO:0000259" key="2">
    <source>
        <dbReference type="Pfam" id="PF13519"/>
    </source>
</evidence>
<organism evidence="3 4">
    <name type="scientific">Ponticoccus alexandrii</name>
    <dbReference type="NCBI Taxonomy" id="1943633"/>
    <lineage>
        <taxon>Bacteria</taxon>
        <taxon>Pseudomonadati</taxon>
        <taxon>Pseudomonadota</taxon>
        <taxon>Alphaproteobacteria</taxon>
        <taxon>Rhodobacterales</taxon>
        <taxon>Roseobacteraceae</taxon>
        <taxon>Ponticoccus</taxon>
    </lineage>
</organism>
<feature type="domain" description="VWFA" evidence="2">
    <location>
        <begin position="93"/>
        <end position="195"/>
    </location>
</feature>
<evidence type="ECO:0000256" key="1">
    <source>
        <dbReference type="SAM" id="Phobius"/>
    </source>
</evidence>
<feature type="transmembrane region" description="Helical" evidence="1">
    <location>
        <begin position="56"/>
        <end position="78"/>
    </location>
</feature>
<proteinExistence type="predicted"/>
<dbReference type="Proteomes" id="UP000596387">
    <property type="component" value="Chromosome"/>
</dbReference>
<dbReference type="InterPro" id="IPR036465">
    <property type="entry name" value="vWFA_dom_sf"/>
</dbReference>